<evidence type="ECO:0000256" key="2">
    <source>
        <dbReference type="ARBA" id="ARBA00023125"/>
    </source>
</evidence>
<dbReference type="EMBL" id="JABBGH010000004">
    <property type="protein sequence ID" value="NML67983.1"/>
    <property type="molecule type" value="Genomic_DNA"/>
</dbReference>
<comment type="caution">
    <text evidence="5">The sequence shown here is derived from an EMBL/GenBank/DDBJ whole genome shotgun (WGS) entry which is preliminary data.</text>
</comment>
<protein>
    <submittedName>
        <fullName evidence="5">Helix-turn-helix transcriptional regulator</fullName>
    </submittedName>
</protein>
<accession>A0A7Y0AII7</accession>
<dbReference type="AlphaFoldDB" id="A0A7Y0AII7"/>
<dbReference type="PANTHER" id="PTHR43280">
    <property type="entry name" value="ARAC-FAMILY TRANSCRIPTIONAL REGULATOR"/>
    <property type="match status" value="1"/>
</dbReference>
<organism evidence="5 6">
    <name type="scientific">Hymenobacter polaris</name>
    <dbReference type="NCBI Taxonomy" id="2682546"/>
    <lineage>
        <taxon>Bacteria</taxon>
        <taxon>Pseudomonadati</taxon>
        <taxon>Bacteroidota</taxon>
        <taxon>Cytophagia</taxon>
        <taxon>Cytophagales</taxon>
        <taxon>Hymenobacteraceae</taxon>
        <taxon>Hymenobacter</taxon>
    </lineage>
</organism>
<feature type="domain" description="HTH araC/xylS-type" evidence="4">
    <location>
        <begin position="183"/>
        <end position="289"/>
    </location>
</feature>
<dbReference type="Pfam" id="PF12833">
    <property type="entry name" value="HTH_18"/>
    <property type="match status" value="1"/>
</dbReference>
<sequence>MTSASLIPDRLDYDQFTVQAFDTTTMTASQLAMPYRQRSAYKISLYTGGTALVQYAGQTLTIGGADLLFFNPLLPYSCQQQTGLTGFYCEFTNAFLSGVDRSASLQESPLFRLGANPRFHLDPDQTAWLSETFRRMLADLASGYRHKYELLRTHVQQVVHVALRLQSNQDPPPPPGPATRLAARFLQLLERQFPVASPTQPLALHSAQAFAAQLGVQVNHLNRVVRAATGRTTSGHLAERIAQEAQALLRHTDWPIADIAQGLGFAEATYFNRFFRKQTGISPKAFRQQC</sequence>
<name>A0A7Y0AII7_9BACT</name>
<reference evidence="5 6" key="1">
    <citation type="submission" date="2020-04" db="EMBL/GenBank/DDBJ databases">
        <title>Hymenobacter polaris sp. nov., isolated from Arctic soil.</title>
        <authorList>
            <person name="Dahal R.H."/>
        </authorList>
    </citation>
    <scope>NUCLEOTIDE SEQUENCE [LARGE SCALE GENOMIC DNA]</scope>
    <source>
        <strain evidence="5 6">RP-2-7</strain>
    </source>
</reference>
<dbReference type="InterPro" id="IPR003313">
    <property type="entry name" value="AraC-bd"/>
</dbReference>
<dbReference type="InterPro" id="IPR037923">
    <property type="entry name" value="HTH-like"/>
</dbReference>
<dbReference type="SUPFAM" id="SSF46689">
    <property type="entry name" value="Homeodomain-like"/>
    <property type="match status" value="1"/>
</dbReference>
<evidence type="ECO:0000313" key="5">
    <source>
        <dbReference type="EMBL" id="NML67983.1"/>
    </source>
</evidence>
<dbReference type="InterPro" id="IPR018060">
    <property type="entry name" value="HTH_AraC"/>
</dbReference>
<dbReference type="PRINTS" id="PR00032">
    <property type="entry name" value="HTHARAC"/>
</dbReference>
<evidence type="ECO:0000256" key="3">
    <source>
        <dbReference type="ARBA" id="ARBA00023163"/>
    </source>
</evidence>
<keyword evidence="2" id="KW-0238">DNA-binding</keyword>
<gene>
    <name evidence="5" type="ORF">HHL22_22510</name>
</gene>
<dbReference type="SMART" id="SM00342">
    <property type="entry name" value="HTH_ARAC"/>
    <property type="match status" value="1"/>
</dbReference>
<evidence type="ECO:0000313" key="6">
    <source>
        <dbReference type="Proteomes" id="UP000559626"/>
    </source>
</evidence>
<dbReference type="InterPro" id="IPR009057">
    <property type="entry name" value="Homeodomain-like_sf"/>
</dbReference>
<keyword evidence="3" id="KW-0804">Transcription</keyword>
<dbReference type="Gene3D" id="1.10.10.60">
    <property type="entry name" value="Homeodomain-like"/>
    <property type="match status" value="1"/>
</dbReference>
<dbReference type="GO" id="GO:0043565">
    <property type="term" value="F:sequence-specific DNA binding"/>
    <property type="evidence" value="ECO:0007669"/>
    <property type="project" value="InterPro"/>
</dbReference>
<dbReference type="Proteomes" id="UP000559626">
    <property type="component" value="Unassembled WGS sequence"/>
</dbReference>
<evidence type="ECO:0000259" key="4">
    <source>
        <dbReference type="PROSITE" id="PS01124"/>
    </source>
</evidence>
<dbReference type="SUPFAM" id="SSF51215">
    <property type="entry name" value="Regulatory protein AraC"/>
    <property type="match status" value="1"/>
</dbReference>
<dbReference type="GO" id="GO:0003700">
    <property type="term" value="F:DNA-binding transcription factor activity"/>
    <property type="evidence" value="ECO:0007669"/>
    <property type="project" value="InterPro"/>
</dbReference>
<dbReference type="Pfam" id="PF02311">
    <property type="entry name" value="AraC_binding"/>
    <property type="match status" value="1"/>
</dbReference>
<evidence type="ECO:0000256" key="1">
    <source>
        <dbReference type="ARBA" id="ARBA00023015"/>
    </source>
</evidence>
<keyword evidence="1" id="KW-0805">Transcription regulation</keyword>
<dbReference type="RefSeq" id="WP_169533685.1">
    <property type="nucleotide sequence ID" value="NZ_JABBGH010000004.1"/>
</dbReference>
<dbReference type="PROSITE" id="PS01124">
    <property type="entry name" value="HTH_ARAC_FAMILY_2"/>
    <property type="match status" value="1"/>
</dbReference>
<dbReference type="InterPro" id="IPR020449">
    <property type="entry name" value="Tscrpt_reg_AraC-type_HTH"/>
</dbReference>
<keyword evidence="6" id="KW-1185">Reference proteome</keyword>
<dbReference type="PANTHER" id="PTHR43280:SF32">
    <property type="entry name" value="TRANSCRIPTIONAL REGULATORY PROTEIN"/>
    <property type="match status" value="1"/>
</dbReference>
<proteinExistence type="predicted"/>